<dbReference type="GO" id="GO:0015031">
    <property type="term" value="P:protein transport"/>
    <property type="evidence" value="ECO:0007669"/>
    <property type="project" value="UniProtKB-KW"/>
</dbReference>
<evidence type="ECO:0000256" key="7">
    <source>
        <dbReference type="ARBA" id="ARBA00022840"/>
    </source>
</evidence>
<evidence type="ECO:0000256" key="12">
    <source>
        <dbReference type="SAM" id="MobiDB-lite"/>
    </source>
</evidence>
<evidence type="ECO:0000256" key="8">
    <source>
        <dbReference type="ARBA" id="ARBA00022927"/>
    </source>
</evidence>
<keyword evidence="10" id="KW-0968">Cytoplasmic vesicle</keyword>
<dbReference type="InterPro" id="IPR056281">
    <property type="entry name" value="MIT_ATG1a/b/c"/>
</dbReference>
<keyword evidence="9" id="KW-0072">Autophagy</keyword>
<evidence type="ECO:0000256" key="9">
    <source>
        <dbReference type="ARBA" id="ARBA00023006"/>
    </source>
</evidence>
<proteinExistence type="predicted"/>
<dbReference type="Pfam" id="PF00069">
    <property type="entry name" value="Pkinase"/>
    <property type="match status" value="1"/>
</dbReference>
<dbReference type="SUPFAM" id="SSF56112">
    <property type="entry name" value="Protein kinase-like (PK-like)"/>
    <property type="match status" value="1"/>
</dbReference>
<dbReference type="AlphaFoldDB" id="A0A2Z6NIY2"/>
<dbReference type="SMART" id="SM00220">
    <property type="entry name" value="S_TKc"/>
    <property type="match status" value="1"/>
</dbReference>
<feature type="domain" description="Protein kinase" evidence="13">
    <location>
        <begin position="15"/>
        <end position="272"/>
    </location>
</feature>
<evidence type="ECO:0000256" key="3">
    <source>
        <dbReference type="ARBA" id="ARBA00022527"/>
    </source>
</evidence>
<evidence type="ECO:0000256" key="2">
    <source>
        <dbReference type="ARBA" id="ARBA00022448"/>
    </source>
</evidence>
<keyword evidence="15" id="KW-1185">Reference proteome</keyword>
<evidence type="ECO:0000313" key="15">
    <source>
        <dbReference type="Proteomes" id="UP000242715"/>
    </source>
</evidence>
<dbReference type="FunFam" id="1.10.510.10:FF:000548">
    <property type="entry name" value="Serine/threonine-protein kinase ATG1"/>
    <property type="match status" value="1"/>
</dbReference>
<evidence type="ECO:0000256" key="6">
    <source>
        <dbReference type="ARBA" id="ARBA00022777"/>
    </source>
</evidence>
<accession>A0A2Z6NIY2</accession>
<dbReference type="PANTHER" id="PTHR24348:SF68">
    <property type="entry name" value="SERINE_THREONINE-PROTEIN KINASE ATG1C"/>
    <property type="match status" value="1"/>
</dbReference>
<dbReference type="EMBL" id="DF973403">
    <property type="protein sequence ID" value="GAU29687.1"/>
    <property type="molecule type" value="Genomic_DNA"/>
</dbReference>
<dbReference type="InterPro" id="IPR045269">
    <property type="entry name" value="Atg1-like"/>
</dbReference>
<dbReference type="GO" id="GO:0010506">
    <property type="term" value="P:regulation of autophagy"/>
    <property type="evidence" value="ECO:0007669"/>
    <property type="project" value="InterPro"/>
</dbReference>
<evidence type="ECO:0000256" key="5">
    <source>
        <dbReference type="ARBA" id="ARBA00022741"/>
    </source>
</evidence>
<keyword evidence="2" id="KW-0813">Transport</keyword>
<evidence type="ECO:0000256" key="1">
    <source>
        <dbReference type="ARBA" id="ARBA00004419"/>
    </source>
</evidence>
<dbReference type="GO" id="GO:0005776">
    <property type="term" value="C:autophagosome"/>
    <property type="evidence" value="ECO:0007669"/>
    <property type="project" value="UniProtKB-SubCell"/>
</dbReference>
<evidence type="ECO:0000256" key="11">
    <source>
        <dbReference type="PROSITE-ProRule" id="PRU10141"/>
    </source>
</evidence>
<name>A0A2Z6NIY2_TRISU</name>
<dbReference type="GO" id="GO:0005524">
    <property type="term" value="F:ATP binding"/>
    <property type="evidence" value="ECO:0007669"/>
    <property type="project" value="UniProtKB-UniRule"/>
</dbReference>
<keyword evidence="3" id="KW-0723">Serine/threonine-protein kinase</keyword>
<dbReference type="PROSITE" id="PS00107">
    <property type="entry name" value="PROTEIN_KINASE_ATP"/>
    <property type="match status" value="1"/>
</dbReference>
<dbReference type="InterPro" id="IPR017441">
    <property type="entry name" value="Protein_kinase_ATP_BS"/>
</dbReference>
<evidence type="ECO:0000256" key="10">
    <source>
        <dbReference type="ARBA" id="ARBA00023329"/>
    </source>
</evidence>
<keyword evidence="7 11" id="KW-0067">ATP-binding</keyword>
<evidence type="ECO:0000313" key="14">
    <source>
        <dbReference type="EMBL" id="GAU29687.1"/>
    </source>
</evidence>
<keyword evidence="4" id="KW-0808">Transferase</keyword>
<feature type="binding site" evidence="11">
    <location>
        <position position="44"/>
    </location>
    <ligand>
        <name>ATP</name>
        <dbReference type="ChEBI" id="CHEBI:30616"/>
    </ligand>
</feature>
<dbReference type="PROSITE" id="PS50011">
    <property type="entry name" value="PROTEIN_KINASE_DOM"/>
    <property type="match status" value="1"/>
</dbReference>
<dbReference type="InterPro" id="IPR008271">
    <property type="entry name" value="Ser/Thr_kinase_AS"/>
</dbReference>
<dbReference type="Pfam" id="PF24497">
    <property type="entry name" value="MIT_ATG1"/>
    <property type="match status" value="1"/>
</dbReference>
<dbReference type="CDD" id="cd14009">
    <property type="entry name" value="STKc_ATG1_ULK_like"/>
    <property type="match status" value="1"/>
</dbReference>
<feature type="region of interest" description="Disordered" evidence="12">
    <location>
        <begin position="476"/>
        <end position="505"/>
    </location>
</feature>
<keyword evidence="6" id="KW-0418">Kinase</keyword>
<comment type="subcellular location">
    <subcellularLocation>
        <location evidence="1">Cytoplasmic vesicle</location>
        <location evidence="1">Autophagosome</location>
    </subcellularLocation>
</comment>
<dbReference type="FunFam" id="3.30.200.20:FF:000003">
    <property type="entry name" value="Non-specific serine/threonine protein kinase"/>
    <property type="match status" value="1"/>
</dbReference>
<evidence type="ECO:0000256" key="4">
    <source>
        <dbReference type="ARBA" id="ARBA00022679"/>
    </source>
</evidence>
<dbReference type="GO" id="GO:0006914">
    <property type="term" value="P:autophagy"/>
    <property type="evidence" value="ECO:0007669"/>
    <property type="project" value="UniProtKB-KW"/>
</dbReference>
<dbReference type="GO" id="GO:0004674">
    <property type="term" value="F:protein serine/threonine kinase activity"/>
    <property type="evidence" value="ECO:0007669"/>
    <property type="project" value="UniProtKB-KW"/>
</dbReference>
<dbReference type="Gene3D" id="1.10.510.10">
    <property type="entry name" value="Transferase(Phosphotransferase) domain 1"/>
    <property type="match status" value="1"/>
</dbReference>
<dbReference type="InterPro" id="IPR011009">
    <property type="entry name" value="Kinase-like_dom_sf"/>
</dbReference>
<keyword evidence="5 11" id="KW-0547">Nucleotide-binding</keyword>
<dbReference type="PROSITE" id="PS00108">
    <property type="entry name" value="PROTEIN_KINASE_ST"/>
    <property type="match status" value="1"/>
</dbReference>
<dbReference type="OrthoDB" id="346907at2759"/>
<keyword evidence="8" id="KW-0653">Protein transport</keyword>
<dbReference type="Proteomes" id="UP000242715">
    <property type="component" value="Unassembled WGS sequence"/>
</dbReference>
<protein>
    <recommendedName>
        <fullName evidence="13">Protein kinase domain-containing protein</fullName>
    </recommendedName>
</protein>
<organism evidence="14 15">
    <name type="scientific">Trifolium subterraneum</name>
    <name type="common">Subterranean clover</name>
    <dbReference type="NCBI Taxonomy" id="3900"/>
    <lineage>
        <taxon>Eukaryota</taxon>
        <taxon>Viridiplantae</taxon>
        <taxon>Streptophyta</taxon>
        <taxon>Embryophyta</taxon>
        <taxon>Tracheophyta</taxon>
        <taxon>Spermatophyta</taxon>
        <taxon>Magnoliopsida</taxon>
        <taxon>eudicotyledons</taxon>
        <taxon>Gunneridae</taxon>
        <taxon>Pentapetalae</taxon>
        <taxon>rosids</taxon>
        <taxon>fabids</taxon>
        <taxon>Fabales</taxon>
        <taxon>Fabaceae</taxon>
        <taxon>Papilionoideae</taxon>
        <taxon>50 kb inversion clade</taxon>
        <taxon>NPAAA clade</taxon>
        <taxon>Hologalegina</taxon>
        <taxon>IRL clade</taxon>
        <taxon>Trifolieae</taxon>
        <taxon>Trifolium</taxon>
    </lineage>
</organism>
<sequence length="663" mass="73575">MAQGTGRSSRIVGDYVVGKQIGAGSFSVVWHARHKVHGTEVAIKEIATLRLNKKLQESLMSEIFILKRINHPNIISLHDIIQAPGKIHLVLEYCKGGDLSLYIQRHGRVPEATAKHFMLQLAAGLQVLRDNNLIHRDLKPQNLLLSRNDEKAVLKIADFGFARSLQPRGLAETLCGSPLYMAPEIMQLQKYDAKADLWSVGAILYQFVTGKTPFTGNNQIQLLQNIMKSTELQFPSDSQSLSSECKDLCQKLLRRNPVERLTFEEFFNHPFLNPKQTEQDEPLRNKSSSRLVGGFSTTVTDPLRRTEENYHEDCLPFILDDDSSGPESTLFSKKSSIKSTVGFDLNRKLDKAESTSISNNVNGASRYSSVTHRPENTSKRLDNHKILGRNLTSPLGSPEQLFANPYPKVTDSLENIDQEYVLVSGPPMDVSSSSVNASKPSHSLFRSGSFPQESSNTITRLSAPMQIVGASTNSLCQIGSSGSQDSAPGTSQGSMDTGDEQPSTNCMTRVKSLQQYASAITELVNEKVPKDLLSQIESDFLREFEHAEELAKTIEPGNTEMPDAMETIFQAALAFGRHGGVEELMGDTESAAALYSKAVRLLVFLLVEGPSLILNPPFSLTNSDRYRLRNYIDILNNRQGYSRSQRMTLLKGDDSQGIFKEKF</sequence>
<reference evidence="15" key="1">
    <citation type="journal article" date="2017" name="Front. Plant Sci.">
        <title>Climate Clever Clovers: New Paradigm to Reduce the Environmental Footprint of Ruminants by Breeding Low Methanogenic Forages Utilizing Haplotype Variation.</title>
        <authorList>
            <person name="Kaur P."/>
            <person name="Appels R."/>
            <person name="Bayer P.E."/>
            <person name="Keeble-Gagnere G."/>
            <person name="Wang J."/>
            <person name="Hirakawa H."/>
            <person name="Shirasawa K."/>
            <person name="Vercoe P."/>
            <person name="Stefanova K."/>
            <person name="Durmic Z."/>
            <person name="Nichols P."/>
            <person name="Revell C."/>
            <person name="Isobe S.N."/>
            <person name="Edwards D."/>
            <person name="Erskine W."/>
        </authorList>
    </citation>
    <scope>NUCLEOTIDE SEQUENCE [LARGE SCALE GENOMIC DNA]</scope>
    <source>
        <strain evidence="15">cv. Daliak</strain>
    </source>
</reference>
<dbReference type="GO" id="GO:0031410">
    <property type="term" value="C:cytoplasmic vesicle"/>
    <property type="evidence" value="ECO:0007669"/>
    <property type="project" value="UniProtKB-KW"/>
</dbReference>
<dbReference type="PANTHER" id="PTHR24348">
    <property type="entry name" value="SERINE/THREONINE-PROTEIN KINASE UNC-51-RELATED"/>
    <property type="match status" value="1"/>
</dbReference>
<evidence type="ECO:0000259" key="13">
    <source>
        <dbReference type="PROSITE" id="PS50011"/>
    </source>
</evidence>
<dbReference type="InterPro" id="IPR000719">
    <property type="entry name" value="Prot_kinase_dom"/>
</dbReference>
<gene>
    <name evidence="14" type="ORF">TSUD_264230</name>
</gene>